<dbReference type="InterPro" id="IPR038765">
    <property type="entry name" value="Papain-like_cys_pep_sf"/>
</dbReference>
<dbReference type="OMA" id="KEWITRE"/>
<dbReference type="PROSITE" id="PS50802">
    <property type="entry name" value="OTU"/>
    <property type="match status" value="1"/>
</dbReference>
<dbReference type="CDD" id="cd22758">
    <property type="entry name" value="OTU_232R-like"/>
    <property type="match status" value="1"/>
</dbReference>
<dbReference type="Gene3D" id="3.90.70.80">
    <property type="match status" value="1"/>
</dbReference>
<reference evidence="3" key="1">
    <citation type="submission" date="2022-08" db="UniProtKB">
        <authorList>
            <consortium name="EnsemblMetazoa"/>
        </authorList>
    </citation>
    <scope>IDENTIFICATION</scope>
    <source>
        <strain evidence="3">05x7-T-G4-1.051#20</strain>
    </source>
</reference>
<dbReference type="Pfam" id="PF20266">
    <property type="entry name" value="Mab-21_C"/>
    <property type="match status" value="1"/>
</dbReference>
<dbReference type="Pfam" id="PF02338">
    <property type="entry name" value="OTU"/>
    <property type="match status" value="1"/>
</dbReference>
<protein>
    <recommendedName>
        <fullName evidence="2">OTU domain-containing protein</fullName>
    </recommendedName>
</protein>
<dbReference type="PANTHER" id="PTHR10656:SF69">
    <property type="entry name" value="MAB-21-LIKE HHH_H2TH-LIKE DOMAIN-CONTAINING PROTEIN"/>
    <property type="match status" value="1"/>
</dbReference>
<dbReference type="OrthoDB" id="6162744at2759"/>
<feature type="region of interest" description="Disordered" evidence="1">
    <location>
        <begin position="1"/>
        <end position="25"/>
    </location>
</feature>
<accession>A0A8W8M6S8</accession>
<dbReference type="PANTHER" id="PTHR10656">
    <property type="entry name" value="CELL FATE DETERMINING PROTEIN MAB21-RELATED"/>
    <property type="match status" value="1"/>
</dbReference>
<dbReference type="SUPFAM" id="SSF54001">
    <property type="entry name" value="Cysteine proteinases"/>
    <property type="match status" value="1"/>
</dbReference>
<feature type="compositionally biased region" description="Polar residues" evidence="1">
    <location>
        <begin position="305"/>
        <end position="346"/>
    </location>
</feature>
<sequence length="1288" mass="148396">MVDSEDDQFHPGYRSLPTVLDGSISSSTSSSVALMLEKRRHQSQMGFSGVWKTENVLDNEEEREEEEIQNELSQSGNEFDFGFEKDIMNSNSMTWSKENDQINFVHSSNWLSRSEYHSEADDTELQRLDQNNLLLNTNPKPGNISMETDGMTLHNTEGSQKISLDYKYHSLEDSNVGCENPSAFLNSDIADNVANSRTKTLEVSIHYFSNHQSTISEDKQSVCINNRLGNKKEFEIINMSEPPDTVDRTMKGDKPVEMQDKTDESKTTNAKQHEVVSKKSSVNKCNEETEEQRVSGFEETKQEQTSESNCTSGITNSWQRNQCYQDNNTNTNRSNYGSTYNQNTRYPKNKTRKTPYYFPGWSPFSTTFFTYHTRILEEFARDNDFEVFDVPADGNCMFCSVEDQLRINAQFGETAKSLRERAVRYLRMNPIQKNGVHFKDFLSSKETWESYLTRMERNSTWGDHLTLQALSEVTRNTIVVLNLSQEDIRRTEIVPSDPDKSHASLFLGHIGEYHYLSLRPKYWERIWPRLAQLYREKMSSHQILSKYIESKLDLLELRKKIADYEKVVTENKKVISFLTNQGEVNKTDSCVADHELEVRVPHTPTKPESWEEEESFLTEKLAKVHKLRDEIPKCFKYRGWITNQDEESLSRLAADPLYTDPESGVPTPHLSFILQCWIQSSIQLPVPQVLGITTVPKNCVVEYAGSACDESNAVIVTQTDGMSTNVTTSNTPMKIICRSDIVVQFKANEEKKENEIFVDESQTHPGYCRLRPSVENNVFWGSQLFFVENNCFIRESNFAEVGRLREYKGFQSHEWIPSKTDWVSRARPSGWPSEELKEKIQKAGVLFVQRSHASSQLQSVEWQMIFSRAEKEIFLSVLSSNQKNCYNIFKVLVDHQTSLCQAYLAPTHLKAVFLRAMEVIPLNSWDKNVGGCVLYLIHMLSRFLESETIPHYFISENNIIDHIPSKAIQELKLQVNAIKHFPIEVIQFGIERHKLCDSFLANIIADIDRYNTTQGISWTVQHIFVYTLNRWAKADGEVFNFNKAFDKILRAYGIYQDMLAITNDTDGQTFEEFALSALDIWSEVKRFKMIKMIEEKCNTKLSTESQTESTVSVKSLLGNEIESDFCDMPIPTYADGNKGDQAKLLEEIAVVSYFLKNNEEALAFIKESILLLKKALLEDILDVSEVEDVVLKREIGQKNVKLTTKWNNQLASCYEKLSTCCVVAQRQDVMLEYMPEIESLAERLPSMVDFVDKTWNILGQAEKGKQFKKEHSGFQKNYWNQNDYNELD</sequence>
<dbReference type="InterPro" id="IPR024810">
    <property type="entry name" value="MAB21L/cGLR"/>
</dbReference>
<dbReference type="Gene3D" id="1.10.1410.40">
    <property type="match status" value="1"/>
</dbReference>
<evidence type="ECO:0000313" key="4">
    <source>
        <dbReference type="Proteomes" id="UP000005408"/>
    </source>
</evidence>
<evidence type="ECO:0000256" key="1">
    <source>
        <dbReference type="SAM" id="MobiDB-lite"/>
    </source>
</evidence>
<evidence type="ECO:0000313" key="3">
    <source>
        <dbReference type="EnsemblMetazoa" id="G30845.1:cds"/>
    </source>
</evidence>
<dbReference type="InterPro" id="IPR046906">
    <property type="entry name" value="Mab-21_HhH/H2TH-like"/>
</dbReference>
<proteinExistence type="predicted"/>
<dbReference type="Proteomes" id="UP000005408">
    <property type="component" value="Unassembled WGS sequence"/>
</dbReference>
<feature type="compositionally biased region" description="Basic and acidic residues" evidence="1">
    <location>
        <begin position="285"/>
        <end position="304"/>
    </location>
</feature>
<keyword evidence="4" id="KW-1185">Reference proteome</keyword>
<dbReference type="SMART" id="SM01265">
    <property type="entry name" value="Mab-21"/>
    <property type="match status" value="1"/>
</dbReference>
<feature type="domain" description="OTU" evidence="2">
    <location>
        <begin position="385"/>
        <end position="521"/>
    </location>
</feature>
<organism evidence="3 4">
    <name type="scientific">Magallana gigas</name>
    <name type="common">Pacific oyster</name>
    <name type="synonym">Crassostrea gigas</name>
    <dbReference type="NCBI Taxonomy" id="29159"/>
    <lineage>
        <taxon>Eukaryota</taxon>
        <taxon>Metazoa</taxon>
        <taxon>Spiralia</taxon>
        <taxon>Lophotrochozoa</taxon>
        <taxon>Mollusca</taxon>
        <taxon>Bivalvia</taxon>
        <taxon>Autobranchia</taxon>
        <taxon>Pteriomorphia</taxon>
        <taxon>Ostreida</taxon>
        <taxon>Ostreoidea</taxon>
        <taxon>Ostreidae</taxon>
        <taxon>Magallana</taxon>
    </lineage>
</organism>
<dbReference type="EnsemblMetazoa" id="G30845.1">
    <property type="protein sequence ID" value="G30845.1:cds"/>
    <property type="gene ID" value="G30845"/>
</dbReference>
<dbReference type="InterPro" id="IPR003323">
    <property type="entry name" value="OTU_dom"/>
</dbReference>
<evidence type="ECO:0000259" key="2">
    <source>
        <dbReference type="PROSITE" id="PS50802"/>
    </source>
</evidence>
<feature type="region of interest" description="Disordered" evidence="1">
    <location>
        <begin position="242"/>
        <end position="351"/>
    </location>
</feature>
<feature type="compositionally biased region" description="Basic and acidic residues" evidence="1">
    <location>
        <begin position="245"/>
        <end position="277"/>
    </location>
</feature>
<name>A0A8W8M6S8_MAGGI</name>